<feature type="region of interest" description="Disordered" evidence="6">
    <location>
        <begin position="1"/>
        <end position="38"/>
    </location>
</feature>
<dbReference type="InterPro" id="IPR000014">
    <property type="entry name" value="PAS"/>
</dbReference>
<evidence type="ECO:0000259" key="8">
    <source>
        <dbReference type="PROSITE" id="PS50888"/>
    </source>
</evidence>
<dbReference type="Pfam" id="PF00989">
    <property type="entry name" value="PAS"/>
    <property type="match status" value="1"/>
</dbReference>
<reference evidence="9" key="2">
    <citation type="submission" date="2012-03" db="EMBL/GenBank/DDBJ databases">
        <authorList>
            <person name="Loenarz C."/>
        </authorList>
    </citation>
    <scope>NUCLEOTIDE SEQUENCE</scope>
    <source>
        <strain evidence="9">Grell-BS-1999</strain>
    </source>
</reference>
<keyword evidence="3" id="KW-0805">Transcription regulation</keyword>
<dbReference type="InterPro" id="IPR035965">
    <property type="entry name" value="PAS-like_dom_sf"/>
</dbReference>
<dbReference type="GO" id="GO:0006355">
    <property type="term" value="P:regulation of DNA-templated transcription"/>
    <property type="evidence" value="ECO:0007669"/>
    <property type="project" value="InterPro"/>
</dbReference>
<dbReference type="SUPFAM" id="SSF47459">
    <property type="entry name" value="HLH, helix-loop-helix DNA-binding domain"/>
    <property type="match status" value="1"/>
</dbReference>
<keyword evidence="5" id="KW-0539">Nucleus</keyword>
<dbReference type="PANTHER" id="PTHR23043:SF17">
    <property type="entry name" value="PROTEIN SIMILAR"/>
    <property type="match status" value="1"/>
</dbReference>
<reference evidence="9" key="1">
    <citation type="journal article" date="2011" name="EMBO Rep.">
        <title>The hypoxia-inducible transcription factor pathway regulates oxygen sensing in the simplest animal, Trichoplax adhaerens.</title>
        <authorList>
            <person name="Loenarz C."/>
            <person name="Coleman M.L."/>
            <person name="Boleininger A."/>
            <person name="Schierwater B."/>
            <person name="Holland P.W."/>
            <person name="Ratcliffe P.J."/>
            <person name="Schofield C.J."/>
        </authorList>
    </citation>
    <scope>NUCLEOTIDE SEQUENCE</scope>
    <source>
        <strain evidence="9">Grell-BS-1999</strain>
    </source>
</reference>
<evidence type="ECO:0000313" key="9">
    <source>
        <dbReference type="EMBL" id="AFM37575.1"/>
    </source>
</evidence>
<dbReference type="InterPro" id="IPR036638">
    <property type="entry name" value="HLH_DNA-bd_sf"/>
</dbReference>
<evidence type="ECO:0000256" key="6">
    <source>
        <dbReference type="SAM" id="MobiDB-lite"/>
    </source>
</evidence>
<evidence type="ECO:0000256" key="2">
    <source>
        <dbReference type="ARBA" id="ARBA00022737"/>
    </source>
</evidence>
<gene>
    <name evidence="9" type="primary">HIF-alpha</name>
</gene>
<dbReference type="InterPro" id="IPR011598">
    <property type="entry name" value="bHLH_dom"/>
</dbReference>
<evidence type="ECO:0000259" key="7">
    <source>
        <dbReference type="PROSITE" id="PS50112"/>
    </source>
</evidence>
<name>I6QP75_TRIAD</name>
<organism evidence="9">
    <name type="scientific">Trichoplax adhaerens</name>
    <name type="common">Trichoplax reptans</name>
    <dbReference type="NCBI Taxonomy" id="10228"/>
    <lineage>
        <taxon>Eukaryota</taxon>
        <taxon>Metazoa</taxon>
        <taxon>Placozoa</taxon>
        <taxon>Uniplacotomia</taxon>
        <taxon>Trichoplacea</taxon>
        <taxon>Trichoplacidae</taxon>
        <taxon>Trichoplax</taxon>
    </lineage>
</organism>
<feature type="domain" description="PAS" evidence="7">
    <location>
        <begin position="98"/>
        <end position="155"/>
    </location>
</feature>
<dbReference type="CDD" id="cd00130">
    <property type="entry name" value="PAS"/>
    <property type="match status" value="2"/>
</dbReference>
<dbReference type="AlphaFoldDB" id="I6QP75"/>
<comment type="subcellular location">
    <subcellularLocation>
        <location evidence="1">Nucleus</location>
    </subcellularLocation>
</comment>
<accession>I6QP75</accession>
<dbReference type="GO" id="GO:0005634">
    <property type="term" value="C:nucleus"/>
    <property type="evidence" value="ECO:0007669"/>
    <property type="project" value="UniProtKB-SubCell"/>
</dbReference>
<dbReference type="InterPro" id="IPR013767">
    <property type="entry name" value="PAS_fold"/>
</dbReference>
<feature type="compositionally biased region" description="Basic and acidic residues" evidence="6">
    <location>
        <begin position="21"/>
        <end position="38"/>
    </location>
</feature>
<sequence length="548" mass="61645">MINRRKGNASHNAKAAFKQQVRREKSRDAARSRREKESNEITALAQSLPLPFATVSKLDKSSVIRLATGYMLCRELAKFGLSKADLPHGLKNAYDGVALEALNGFVFVVTPGGKIIYISDNVVSYLGLSAVDLCGLSIYDYLHTADAQEFSNNIRSGCTDLRSTYCKDVMKKGKWHEIFMRMKSAFYKNQSVTPKSPDYKTLRCTGRCCVQLRSSSDKICNDLRATDNISACFVCFAEPLPSSIAMDVPPQQKYFKTTFTLDLKFNHCDNRITDWTGYDPVDLYGMSLYQLCDRGDDHRAKEFHKNLILKGQCVLTNLKILAKYGGWIMIYMNASVVCDNGAPSPQRIEAVSCVIGTSSGKDITSLEQRCESLNNCRMYASETQMCFGKDENTVTLNANSEISCDVSDRIRIPYEGADVKSASEMEESDVEWLADVLDYDTFSSNPMLCDYNAQSEFCKDKTGNHIEAEQVAVPINEKEDYDDLAPFVPPPSFDNRLYDNFVSICNDIRTEQEFMPDCTFLPANEISNEDLVKSNYDIITDKRYLLVP</sequence>
<dbReference type="Gene3D" id="3.30.450.20">
    <property type="entry name" value="PAS domain"/>
    <property type="match status" value="2"/>
</dbReference>
<dbReference type="SMART" id="SM00353">
    <property type="entry name" value="HLH"/>
    <property type="match status" value="1"/>
</dbReference>
<dbReference type="PROSITE" id="PS50112">
    <property type="entry name" value="PAS"/>
    <property type="match status" value="1"/>
</dbReference>
<evidence type="ECO:0000256" key="5">
    <source>
        <dbReference type="ARBA" id="ARBA00023242"/>
    </source>
</evidence>
<keyword evidence="4" id="KW-0804">Transcription</keyword>
<proteinExistence type="evidence at transcript level"/>
<dbReference type="CDD" id="cd11391">
    <property type="entry name" value="bHLH_PAS"/>
    <property type="match status" value="1"/>
</dbReference>
<keyword evidence="2" id="KW-0677">Repeat</keyword>
<dbReference type="EMBL" id="JQ844128">
    <property type="protein sequence ID" value="AFM37575.1"/>
    <property type="molecule type" value="mRNA"/>
</dbReference>
<evidence type="ECO:0000256" key="4">
    <source>
        <dbReference type="ARBA" id="ARBA00023163"/>
    </source>
</evidence>
<dbReference type="Pfam" id="PF23171">
    <property type="entry name" value="bHLH_HIF1A"/>
    <property type="match status" value="1"/>
</dbReference>
<dbReference type="SUPFAM" id="SSF55785">
    <property type="entry name" value="PYP-like sensor domain (PAS domain)"/>
    <property type="match status" value="2"/>
</dbReference>
<dbReference type="PROSITE" id="PS50888">
    <property type="entry name" value="BHLH"/>
    <property type="match status" value="1"/>
</dbReference>
<evidence type="ECO:0000256" key="1">
    <source>
        <dbReference type="ARBA" id="ARBA00004123"/>
    </source>
</evidence>
<evidence type="ECO:0000256" key="3">
    <source>
        <dbReference type="ARBA" id="ARBA00023015"/>
    </source>
</evidence>
<dbReference type="Pfam" id="PF14598">
    <property type="entry name" value="PAS_11"/>
    <property type="match status" value="1"/>
</dbReference>
<dbReference type="Gene3D" id="4.10.280.10">
    <property type="entry name" value="Helix-loop-helix DNA-binding domain"/>
    <property type="match status" value="1"/>
</dbReference>
<dbReference type="GO" id="GO:0046983">
    <property type="term" value="F:protein dimerization activity"/>
    <property type="evidence" value="ECO:0007669"/>
    <property type="project" value="InterPro"/>
</dbReference>
<dbReference type="PANTHER" id="PTHR23043">
    <property type="entry name" value="HYPOXIA-INDUCIBLE FACTOR 1 ALPHA"/>
    <property type="match status" value="1"/>
</dbReference>
<dbReference type="SMART" id="SM00091">
    <property type="entry name" value="PAS"/>
    <property type="match status" value="2"/>
</dbReference>
<feature type="domain" description="BHLH" evidence="8">
    <location>
        <begin position="21"/>
        <end position="74"/>
    </location>
</feature>
<protein>
    <submittedName>
        <fullName evidence="9">Hypoxia inducible factor, alpha subunit</fullName>
    </submittedName>
</protein>